<evidence type="ECO:0000256" key="1">
    <source>
        <dbReference type="SAM" id="Coils"/>
    </source>
</evidence>
<feature type="coiled-coil region" evidence="1">
    <location>
        <begin position="94"/>
        <end position="129"/>
    </location>
</feature>
<sequence length="158" mass="18051">MLSFLAILPRSLVTFFYALAALLRFYGDAETIPLEQYGFTYTVLDWSLLVFLAATVLLLVAIGIEWHGGNRRRDQEAEDRAAAAEARDRAIAAAEIAIEERNRSAEERNRAAEERNRAIEAAKRQNRRDILQIRHQLDPSPENRAALRDFLAILEEDR</sequence>
<feature type="transmembrane region" description="Helical" evidence="2">
    <location>
        <begin position="46"/>
        <end position="64"/>
    </location>
</feature>
<protein>
    <submittedName>
        <fullName evidence="3">Uncharacterized protein</fullName>
    </submittedName>
</protein>
<dbReference type="EMBL" id="CP034671">
    <property type="protein sequence ID" value="QFZ92655.2"/>
    <property type="molecule type" value="Genomic_DNA"/>
</dbReference>
<evidence type="ECO:0000313" key="3">
    <source>
        <dbReference type="EMBL" id="QFZ92655.2"/>
    </source>
</evidence>
<name>A0AAT9JVS0_SYNEL</name>
<evidence type="ECO:0000256" key="2">
    <source>
        <dbReference type="SAM" id="Phobius"/>
    </source>
</evidence>
<keyword evidence="2" id="KW-1133">Transmembrane helix</keyword>
<dbReference type="RefSeq" id="WP_208678408.1">
    <property type="nucleotide sequence ID" value="NZ_CP034671.2"/>
</dbReference>
<reference evidence="3" key="1">
    <citation type="submission" date="2024-01" db="EMBL/GenBank/DDBJ databases">
        <title>Synechococcus elongatus PCC 11802, a close yet different native of Synechococcus elongatus PCC 11801.</title>
        <authorList>
            <person name="Jaiswal D."/>
            <person name="Sengupta A."/>
            <person name="Sengupta S."/>
            <person name="Pakrasi H.B."/>
            <person name="Wangikar P."/>
        </authorList>
    </citation>
    <scope>NUCLEOTIDE SEQUENCE</scope>
    <source>
        <strain evidence="3">PCC 11802</strain>
    </source>
</reference>
<accession>A0AAT9JVS0</accession>
<gene>
    <name evidence="3" type="ORF">EKO22_10180</name>
</gene>
<proteinExistence type="predicted"/>
<dbReference type="AlphaFoldDB" id="A0AAT9JVS0"/>
<organism evidence="3">
    <name type="scientific">Synechococcus elongatus PCC 11802</name>
    <dbReference type="NCBI Taxonomy" id="2283154"/>
    <lineage>
        <taxon>Bacteria</taxon>
        <taxon>Bacillati</taxon>
        <taxon>Cyanobacteriota</taxon>
        <taxon>Cyanophyceae</taxon>
        <taxon>Synechococcales</taxon>
        <taxon>Synechococcaceae</taxon>
        <taxon>Synechococcus</taxon>
    </lineage>
</organism>
<feature type="transmembrane region" description="Helical" evidence="2">
    <location>
        <begin position="7"/>
        <end position="26"/>
    </location>
</feature>
<keyword evidence="1" id="KW-0175">Coiled coil</keyword>
<keyword evidence="2" id="KW-0472">Membrane</keyword>
<keyword evidence="2" id="KW-0812">Transmembrane</keyword>